<evidence type="ECO:0000313" key="2">
    <source>
        <dbReference type="Proteomes" id="UP000324222"/>
    </source>
</evidence>
<name>A0A5B7DY17_PORTR</name>
<comment type="caution">
    <text evidence="1">The sequence shown here is derived from an EMBL/GenBank/DDBJ whole genome shotgun (WGS) entry which is preliminary data.</text>
</comment>
<organism evidence="1 2">
    <name type="scientific">Portunus trituberculatus</name>
    <name type="common">Swimming crab</name>
    <name type="synonym">Neptunus trituberculatus</name>
    <dbReference type="NCBI Taxonomy" id="210409"/>
    <lineage>
        <taxon>Eukaryota</taxon>
        <taxon>Metazoa</taxon>
        <taxon>Ecdysozoa</taxon>
        <taxon>Arthropoda</taxon>
        <taxon>Crustacea</taxon>
        <taxon>Multicrustacea</taxon>
        <taxon>Malacostraca</taxon>
        <taxon>Eumalacostraca</taxon>
        <taxon>Eucarida</taxon>
        <taxon>Decapoda</taxon>
        <taxon>Pleocyemata</taxon>
        <taxon>Brachyura</taxon>
        <taxon>Eubrachyura</taxon>
        <taxon>Portunoidea</taxon>
        <taxon>Portunidae</taxon>
        <taxon>Portuninae</taxon>
        <taxon>Portunus</taxon>
    </lineage>
</organism>
<sequence>MDGWMEGGREATDVLLFVACDVTPPMLSLPLLLQALLLPAQSYEVNSDFDGQTRNWLID</sequence>
<evidence type="ECO:0000313" key="1">
    <source>
        <dbReference type="EMBL" id="MPC25896.1"/>
    </source>
</evidence>
<dbReference type="Proteomes" id="UP000324222">
    <property type="component" value="Unassembled WGS sequence"/>
</dbReference>
<keyword evidence="2" id="KW-1185">Reference proteome</keyword>
<reference evidence="1 2" key="1">
    <citation type="submission" date="2019-05" db="EMBL/GenBank/DDBJ databases">
        <title>Another draft genome of Portunus trituberculatus and its Hox gene families provides insights of decapod evolution.</title>
        <authorList>
            <person name="Jeong J.-H."/>
            <person name="Song I."/>
            <person name="Kim S."/>
            <person name="Choi T."/>
            <person name="Kim D."/>
            <person name="Ryu S."/>
            <person name="Kim W."/>
        </authorList>
    </citation>
    <scope>NUCLEOTIDE SEQUENCE [LARGE SCALE GENOMIC DNA]</scope>
    <source>
        <tissue evidence="1">Muscle</tissue>
    </source>
</reference>
<dbReference type="EMBL" id="VSRR010001525">
    <property type="protein sequence ID" value="MPC25896.1"/>
    <property type="molecule type" value="Genomic_DNA"/>
</dbReference>
<protein>
    <submittedName>
        <fullName evidence="1">Uncharacterized protein</fullName>
    </submittedName>
</protein>
<dbReference type="AlphaFoldDB" id="A0A5B7DY17"/>
<proteinExistence type="predicted"/>
<accession>A0A5B7DY17</accession>
<gene>
    <name evidence="1" type="ORF">E2C01_019020</name>
</gene>